<keyword evidence="1" id="KW-0472">Membrane</keyword>
<keyword evidence="3" id="KW-1185">Reference proteome</keyword>
<feature type="transmembrane region" description="Helical" evidence="1">
    <location>
        <begin position="110"/>
        <end position="134"/>
    </location>
</feature>
<proteinExistence type="predicted"/>
<dbReference type="EMBL" id="WJIE01000008">
    <property type="protein sequence ID" value="MRG95641.1"/>
    <property type="molecule type" value="Genomic_DNA"/>
</dbReference>
<keyword evidence="1" id="KW-1133">Transmembrane helix</keyword>
<evidence type="ECO:0000313" key="3">
    <source>
        <dbReference type="Proteomes" id="UP000440224"/>
    </source>
</evidence>
<keyword evidence="1" id="KW-0812">Transmembrane</keyword>
<accession>A0A6N7Q414</accession>
<reference evidence="2 3" key="1">
    <citation type="submission" date="2019-10" db="EMBL/GenBank/DDBJ databases">
        <title>A soil myxobacterium in the family Polyangiaceae.</title>
        <authorList>
            <person name="Li Y."/>
            <person name="Wang J."/>
        </authorList>
    </citation>
    <scope>NUCLEOTIDE SEQUENCE [LARGE SCALE GENOMIC DNA]</scope>
    <source>
        <strain evidence="2 3">DSM 14734</strain>
    </source>
</reference>
<name>A0A6N7Q414_9BACT</name>
<protein>
    <submittedName>
        <fullName evidence="2">Uncharacterized protein</fullName>
    </submittedName>
</protein>
<dbReference type="OrthoDB" id="9846406at2"/>
<feature type="transmembrane region" description="Helical" evidence="1">
    <location>
        <begin position="61"/>
        <end position="82"/>
    </location>
</feature>
<dbReference type="RefSeq" id="WP_153822454.1">
    <property type="nucleotide sequence ID" value="NZ_WJIE01000008.1"/>
</dbReference>
<sequence length="169" mass="17602">MHSRENAGSSRVVVRGILSILVLSGGLFHSADGLCREPWEVTVPPPITPERRSADEVIEGGVAATVLFASFGIGLGAAAATLDAESERLRAEPCRSCPGGFNEMQRDMAFLANASILAFIGAGVAGFGTALYAINVAEDEEETSGKKKAPSPQAVVRFQGGLLGVQVLF</sequence>
<organism evidence="2 3">
    <name type="scientific">Polyangium spumosum</name>
    <dbReference type="NCBI Taxonomy" id="889282"/>
    <lineage>
        <taxon>Bacteria</taxon>
        <taxon>Pseudomonadati</taxon>
        <taxon>Myxococcota</taxon>
        <taxon>Polyangia</taxon>
        <taxon>Polyangiales</taxon>
        <taxon>Polyangiaceae</taxon>
        <taxon>Polyangium</taxon>
    </lineage>
</organism>
<comment type="caution">
    <text evidence="2">The sequence shown here is derived from an EMBL/GenBank/DDBJ whole genome shotgun (WGS) entry which is preliminary data.</text>
</comment>
<dbReference type="Proteomes" id="UP000440224">
    <property type="component" value="Unassembled WGS sequence"/>
</dbReference>
<dbReference type="AlphaFoldDB" id="A0A6N7Q414"/>
<evidence type="ECO:0000256" key="1">
    <source>
        <dbReference type="SAM" id="Phobius"/>
    </source>
</evidence>
<gene>
    <name evidence="2" type="ORF">GF068_27540</name>
</gene>
<feature type="transmembrane region" description="Helical" evidence="1">
    <location>
        <begin position="12"/>
        <end position="31"/>
    </location>
</feature>
<evidence type="ECO:0000313" key="2">
    <source>
        <dbReference type="EMBL" id="MRG95641.1"/>
    </source>
</evidence>